<sequence length="277" mass="32178">MEHSATSFYVFLSKVVPILRAEKLVSDTTNLEIVSDGAASQYKNLKTLFHVYNFQTDFGFRVSWNFTASYHGKSMCDAATGSLKQTANNHCRKGNYITSALELLEFANVKLKSETRAFIYINKLDLEAEKAVVENRYVNAIPIKGTRKFHRFVRCDNKLKCWYFSSDQESFEVEYEQRPEQILSTPTINAYIAVRTNRTYMVGLIENKRLFDGDEEFSVKILQRCGKRNNFQWPARDNIRPFHTNEILKVIDVPSTQTGRIYALKQDEYSYLESLQF</sequence>
<dbReference type="AlphaFoldDB" id="A0A8J2LGL3"/>
<comment type="caution">
    <text evidence="1">The sequence shown here is derived from an EMBL/GenBank/DDBJ whole genome shotgun (WGS) entry which is preliminary data.</text>
</comment>
<evidence type="ECO:0000313" key="2">
    <source>
        <dbReference type="Proteomes" id="UP000708208"/>
    </source>
</evidence>
<protein>
    <submittedName>
        <fullName evidence="1">Uncharacterized protein</fullName>
    </submittedName>
</protein>
<name>A0A8J2LGL3_9HEXA</name>
<dbReference type="EMBL" id="CAJVCH010566297">
    <property type="protein sequence ID" value="CAG7832659.1"/>
    <property type="molecule type" value="Genomic_DNA"/>
</dbReference>
<proteinExistence type="predicted"/>
<gene>
    <name evidence="1" type="ORF">AFUS01_LOCUS42338</name>
</gene>
<dbReference type="PANTHER" id="PTHR46601">
    <property type="entry name" value="ULP_PROTEASE DOMAIN-CONTAINING PROTEIN"/>
    <property type="match status" value="1"/>
</dbReference>
<accession>A0A8J2LGL3</accession>
<organism evidence="1 2">
    <name type="scientific">Allacma fusca</name>
    <dbReference type="NCBI Taxonomy" id="39272"/>
    <lineage>
        <taxon>Eukaryota</taxon>
        <taxon>Metazoa</taxon>
        <taxon>Ecdysozoa</taxon>
        <taxon>Arthropoda</taxon>
        <taxon>Hexapoda</taxon>
        <taxon>Collembola</taxon>
        <taxon>Symphypleona</taxon>
        <taxon>Sminthuridae</taxon>
        <taxon>Allacma</taxon>
    </lineage>
</organism>
<evidence type="ECO:0000313" key="1">
    <source>
        <dbReference type="EMBL" id="CAG7832659.1"/>
    </source>
</evidence>
<dbReference type="Proteomes" id="UP000708208">
    <property type="component" value="Unassembled WGS sequence"/>
</dbReference>
<dbReference type="PANTHER" id="PTHR46601:SF1">
    <property type="entry name" value="ADF-H DOMAIN-CONTAINING PROTEIN"/>
    <property type="match status" value="1"/>
</dbReference>
<dbReference type="OrthoDB" id="10043418at2759"/>
<reference evidence="1" key="1">
    <citation type="submission" date="2021-06" db="EMBL/GenBank/DDBJ databases">
        <authorList>
            <person name="Hodson N. C."/>
            <person name="Mongue J. A."/>
            <person name="Jaron S. K."/>
        </authorList>
    </citation>
    <scope>NUCLEOTIDE SEQUENCE</scope>
</reference>
<keyword evidence="2" id="KW-1185">Reference proteome</keyword>